<evidence type="ECO:0000256" key="4">
    <source>
        <dbReference type="PROSITE-ProRule" id="PRU00433"/>
    </source>
</evidence>
<sequence length="299" mass="31824">MGRFLGILVAFGALGLAAFWVLTRPDHVTGAEVAGLTGDAAAGEAIFWAGGCASCHADAEAEGDARLILSGGEGLVSDFGTFYPPNISPDPEHGIGGWTLAEFVTAMQNGISPEGLHYYPAFPYPAYRLAERQDLADLLAFLQTLPEDDTESPAHEVGFPFNIRRAVGGWNLLYLSDDYAVQGELSAEEARGRYLAEALAHCGECHTPRDALGGPDRAAWLTGAPNPTGTGRIPALTPDELRWSTTEIAAYLNDGFTPSFDSAGGHMRSVILNLANLPDADRQAIAAYLKVLPPPRTER</sequence>
<dbReference type="Proteomes" id="UP001499910">
    <property type="component" value="Unassembled WGS sequence"/>
</dbReference>
<dbReference type="EMBL" id="BAABHW010000001">
    <property type="protein sequence ID" value="GAA5069829.1"/>
    <property type="molecule type" value="Genomic_DNA"/>
</dbReference>
<accession>A0ABP9L646</accession>
<dbReference type="SUPFAM" id="SSF46626">
    <property type="entry name" value="Cytochrome c"/>
    <property type="match status" value="2"/>
</dbReference>
<dbReference type="Gene3D" id="1.10.760.10">
    <property type="entry name" value="Cytochrome c-like domain"/>
    <property type="match status" value="2"/>
</dbReference>
<comment type="caution">
    <text evidence="6">The sequence shown here is derived from an EMBL/GenBank/DDBJ whole genome shotgun (WGS) entry which is preliminary data.</text>
</comment>
<reference evidence="7" key="1">
    <citation type="journal article" date="2019" name="Int. J. Syst. Evol. Microbiol.">
        <title>The Global Catalogue of Microorganisms (GCM) 10K type strain sequencing project: providing services to taxonomists for standard genome sequencing and annotation.</title>
        <authorList>
            <consortium name="The Broad Institute Genomics Platform"/>
            <consortium name="The Broad Institute Genome Sequencing Center for Infectious Disease"/>
            <person name="Wu L."/>
            <person name="Ma J."/>
        </authorList>
    </citation>
    <scope>NUCLEOTIDE SEQUENCE [LARGE SCALE GENOMIC DNA]</scope>
    <source>
        <strain evidence="7">JCM 18015</strain>
    </source>
</reference>
<feature type="domain" description="Cytochrome c" evidence="5">
    <location>
        <begin position="187"/>
        <end position="293"/>
    </location>
</feature>
<dbReference type="Pfam" id="PF00034">
    <property type="entry name" value="Cytochrom_C"/>
    <property type="match status" value="2"/>
</dbReference>
<keyword evidence="1 4" id="KW-0349">Heme</keyword>
<evidence type="ECO:0000259" key="5">
    <source>
        <dbReference type="PROSITE" id="PS51007"/>
    </source>
</evidence>
<dbReference type="PANTHER" id="PTHR35008:SF8">
    <property type="entry name" value="ALCOHOL DEHYDROGENASE CYTOCHROME C SUBUNIT"/>
    <property type="match status" value="1"/>
</dbReference>
<evidence type="ECO:0000313" key="6">
    <source>
        <dbReference type="EMBL" id="GAA5069829.1"/>
    </source>
</evidence>
<keyword evidence="2 4" id="KW-0479">Metal-binding</keyword>
<dbReference type="RefSeq" id="WP_259546125.1">
    <property type="nucleotide sequence ID" value="NZ_BAABHW010000001.1"/>
</dbReference>
<proteinExistence type="predicted"/>
<dbReference type="PANTHER" id="PTHR35008">
    <property type="entry name" value="BLL4482 PROTEIN-RELATED"/>
    <property type="match status" value="1"/>
</dbReference>
<keyword evidence="3 4" id="KW-0408">Iron</keyword>
<feature type="domain" description="Cytochrome c" evidence="5">
    <location>
        <begin position="38"/>
        <end position="146"/>
    </location>
</feature>
<organism evidence="6 7">
    <name type="scientific">[Roseibacterium] beibuensis</name>
    <dbReference type="NCBI Taxonomy" id="1193142"/>
    <lineage>
        <taxon>Bacteria</taxon>
        <taxon>Pseudomonadati</taxon>
        <taxon>Pseudomonadota</taxon>
        <taxon>Alphaproteobacteria</taxon>
        <taxon>Rhodobacterales</taxon>
        <taxon>Roseobacteraceae</taxon>
        <taxon>Roseicyclus</taxon>
    </lineage>
</organism>
<gene>
    <name evidence="6" type="ORF">GCM10023209_11980</name>
</gene>
<evidence type="ECO:0000313" key="7">
    <source>
        <dbReference type="Proteomes" id="UP001499910"/>
    </source>
</evidence>
<evidence type="ECO:0000256" key="3">
    <source>
        <dbReference type="ARBA" id="ARBA00023004"/>
    </source>
</evidence>
<evidence type="ECO:0000256" key="2">
    <source>
        <dbReference type="ARBA" id="ARBA00022723"/>
    </source>
</evidence>
<protein>
    <submittedName>
        <fullName evidence="6">Cytochrome c</fullName>
    </submittedName>
</protein>
<dbReference type="InterPro" id="IPR051459">
    <property type="entry name" value="Cytochrome_c-type_DH"/>
</dbReference>
<keyword evidence="7" id="KW-1185">Reference proteome</keyword>
<dbReference type="InterPro" id="IPR036909">
    <property type="entry name" value="Cyt_c-like_dom_sf"/>
</dbReference>
<dbReference type="InterPro" id="IPR009056">
    <property type="entry name" value="Cyt_c-like_dom"/>
</dbReference>
<evidence type="ECO:0000256" key="1">
    <source>
        <dbReference type="ARBA" id="ARBA00022617"/>
    </source>
</evidence>
<name>A0ABP9L646_9RHOB</name>
<dbReference type="PROSITE" id="PS51007">
    <property type="entry name" value="CYTC"/>
    <property type="match status" value="2"/>
</dbReference>